<sequence>MPAPRTSPKTALSPLLTNRSRQSARQQRATWLNALQQADCSDIQTMDAFRLGNSRHAVLVMAKRVFNVDENQTGRSAPQRLIPRFANASVIRSISVPLRLRDSLNETLDGASKLRGVNRNRGGNLVLCMQSSYTAVQLREHEQRIWDVARPHLSLLERDRPRFHLDKPWQRVVIPRVLVNTTSRDLSDAHAPEPRHRVPVPSGRGIPLRVALPRFDVRPKKGLVLRGVHRVCLV</sequence>
<evidence type="ECO:0000313" key="1">
    <source>
        <dbReference type="EMBL" id="KAF7375345.1"/>
    </source>
</evidence>
<protein>
    <submittedName>
        <fullName evidence="1">Uncharacterized protein</fullName>
    </submittedName>
</protein>
<evidence type="ECO:0000313" key="2">
    <source>
        <dbReference type="Proteomes" id="UP000623467"/>
    </source>
</evidence>
<gene>
    <name evidence="1" type="ORF">MSAN_00421700</name>
</gene>
<dbReference type="AlphaFoldDB" id="A0A8H6ZA86"/>
<proteinExistence type="predicted"/>
<dbReference type="Proteomes" id="UP000623467">
    <property type="component" value="Unassembled WGS sequence"/>
</dbReference>
<comment type="caution">
    <text evidence="1">The sequence shown here is derived from an EMBL/GenBank/DDBJ whole genome shotgun (WGS) entry which is preliminary data.</text>
</comment>
<dbReference type="OrthoDB" id="3016333at2759"/>
<reference evidence="1" key="1">
    <citation type="submission" date="2020-05" db="EMBL/GenBank/DDBJ databases">
        <title>Mycena genomes resolve the evolution of fungal bioluminescence.</title>
        <authorList>
            <person name="Tsai I.J."/>
        </authorList>
    </citation>
    <scope>NUCLEOTIDE SEQUENCE</scope>
    <source>
        <strain evidence="1">160909Yilan</strain>
    </source>
</reference>
<dbReference type="EMBL" id="JACAZH010000002">
    <property type="protein sequence ID" value="KAF7375345.1"/>
    <property type="molecule type" value="Genomic_DNA"/>
</dbReference>
<name>A0A8H6ZA86_9AGAR</name>
<organism evidence="1 2">
    <name type="scientific">Mycena sanguinolenta</name>
    <dbReference type="NCBI Taxonomy" id="230812"/>
    <lineage>
        <taxon>Eukaryota</taxon>
        <taxon>Fungi</taxon>
        <taxon>Dikarya</taxon>
        <taxon>Basidiomycota</taxon>
        <taxon>Agaricomycotina</taxon>
        <taxon>Agaricomycetes</taxon>
        <taxon>Agaricomycetidae</taxon>
        <taxon>Agaricales</taxon>
        <taxon>Marasmiineae</taxon>
        <taxon>Mycenaceae</taxon>
        <taxon>Mycena</taxon>
    </lineage>
</organism>
<accession>A0A8H6ZA86</accession>
<keyword evidence="2" id="KW-1185">Reference proteome</keyword>